<reference evidence="1" key="1">
    <citation type="journal article" date="2014" name="Int. J. Syst. Evol. Microbiol.">
        <title>Complete genome of a new Firmicutes species belonging to the dominant human colonic microbiota ('Ruminococcus bicirculans') reveals two chromosomes and a selective capacity to utilize plant glucans.</title>
        <authorList>
            <consortium name="NISC Comparative Sequencing Program"/>
            <person name="Wegmann U."/>
            <person name="Louis P."/>
            <person name="Goesmann A."/>
            <person name="Henrissat B."/>
            <person name="Duncan S.H."/>
            <person name="Flint H.J."/>
        </authorList>
    </citation>
    <scope>NUCLEOTIDE SEQUENCE</scope>
    <source>
        <strain evidence="1">VKM B-1499</strain>
    </source>
</reference>
<evidence type="ECO:0000313" key="1">
    <source>
        <dbReference type="EMBL" id="GLK48274.1"/>
    </source>
</evidence>
<organism evidence="1 2">
    <name type="scientific">Brevundimonas intermedia</name>
    <dbReference type="NCBI Taxonomy" id="74315"/>
    <lineage>
        <taxon>Bacteria</taxon>
        <taxon>Pseudomonadati</taxon>
        <taxon>Pseudomonadota</taxon>
        <taxon>Alphaproteobacteria</taxon>
        <taxon>Caulobacterales</taxon>
        <taxon>Caulobacteraceae</taxon>
        <taxon>Brevundimonas</taxon>
    </lineage>
</organism>
<reference evidence="1" key="2">
    <citation type="submission" date="2023-01" db="EMBL/GenBank/DDBJ databases">
        <authorList>
            <person name="Sun Q."/>
            <person name="Evtushenko L."/>
        </authorList>
    </citation>
    <scope>NUCLEOTIDE SEQUENCE</scope>
    <source>
        <strain evidence="1">VKM B-1499</strain>
    </source>
</reference>
<proteinExistence type="predicted"/>
<comment type="caution">
    <text evidence="1">The sequence shown here is derived from an EMBL/GenBank/DDBJ whole genome shotgun (WGS) entry which is preliminary data.</text>
</comment>
<evidence type="ECO:0000313" key="2">
    <source>
        <dbReference type="Proteomes" id="UP001143509"/>
    </source>
</evidence>
<name>A0ABQ5T677_9CAUL</name>
<protein>
    <submittedName>
        <fullName evidence="1">Uncharacterized protein</fullName>
    </submittedName>
</protein>
<dbReference type="Proteomes" id="UP001143509">
    <property type="component" value="Unassembled WGS sequence"/>
</dbReference>
<accession>A0ABQ5T677</accession>
<gene>
    <name evidence="1" type="ORF">GCM10017620_12470</name>
</gene>
<dbReference type="EMBL" id="BSFD01000002">
    <property type="protein sequence ID" value="GLK48274.1"/>
    <property type="molecule type" value="Genomic_DNA"/>
</dbReference>
<keyword evidence="2" id="KW-1185">Reference proteome</keyword>
<sequence>MAILNESSSSTTETEELRGKLRVFHKRQDGRVNMAAVGMERNHTLVLVR</sequence>